<organism evidence="2 3">
    <name type="scientific">Staphylococcus argenteus</name>
    <dbReference type="NCBI Taxonomy" id="985002"/>
    <lineage>
        <taxon>Bacteria</taxon>
        <taxon>Bacillati</taxon>
        <taxon>Bacillota</taxon>
        <taxon>Bacilli</taxon>
        <taxon>Bacillales</taxon>
        <taxon>Staphylococcaceae</taxon>
        <taxon>Staphylococcus</taxon>
    </lineage>
</organism>
<dbReference type="EMBL" id="CVOU01000018">
    <property type="protein sequence ID" value="CRI26033.1"/>
    <property type="molecule type" value="Genomic_DNA"/>
</dbReference>
<keyword evidence="1" id="KW-0472">Membrane</keyword>
<accession>A0A7U7JTX6</accession>
<evidence type="ECO:0000256" key="1">
    <source>
        <dbReference type="SAM" id="Phobius"/>
    </source>
</evidence>
<name>A0A7U7JTX6_9STAP</name>
<keyword evidence="3" id="KW-1185">Reference proteome</keyword>
<keyword evidence="1" id="KW-1133">Transmembrane helix</keyword>
<keyword evidence="1" id="KW-0812">Transmembrane</keyword>
<evidence type="ECO:0000313" key="3">
    <source>
        <dbReference type="Proteomes" id="UP000236509"/>
    </source>
</evidence>
<dbReference type="AlphaFoldDB" id="A0A7U7JTX6"/>
<dbReference type="Proteomes" id="UP000236509">
    <property type="component" value="Unassembled WGS sequence"/>
</dbReference>
<proteinExistence type="predicted"/>
<sequence length="50" mass="5920">MLLSFLFVLGELRYMYILNIRSLIYLYITIFSLSFLKFLPGNTIIIKLNS</sequence>
<evidence type="ECO:0000313" key="2">
    <source>
        <dbReference type="EMBL" id="CRI26033.1"/>
    </source>
</evidence>
<protein>
    <submittedName>
        <fullName evidence="2">Uncharacterized protein</fullName>
    </submittedName>
</protein>
<gene>
    <name evidence="2" type="ORF">BN1326_60220</name>
</gene>
<feature type="transmembrane region" description="Helical" evidence="1">
    <location>
        <begin position="20"/>
        <end position="39"/>
    </location>
</feature>
<comment type="caution">
    <text evidence="2">The sequence shown here is derived from an EMBL/GenBank/DDBJ whole genome shotgun (WGS) entry which is preliminary data.</text>
</comment>
<reference evidence="2 3" key="1">
    <citation type="submission" date="2015-04" db="EMBL/GenBank/DDBJ databases">
        <authorList>
            <person name="Cao L."/>
            <person name="Gao C.H."/>
        </authorList>
    </citation>
    <scope>NUCLEOTIDE SEQUENCE [LARGE SCALE GENOMIC DNA]</scope>
    <source>
        <strain evidence="2 3">SH3</strain>
    </source>
</reference>